<evidence type="ECO:0000259" key="5">
    <source>
        <dbReference type="PROSITE" id="PS51186"/>
    </source>
</evidence>
<dbReference type="AlphaFoldDB" id="A0A1T0CMC3"/>
<feature type="domain" description="N-acetyltransferase" evidence="5">
    <location>
        <begin position="1"/>
        <end position="163"/>
    </location>
</feature>
<evidence type="ECO:0000256" key="4">
    <source>
        <dbReference type="ARBA" id="ARBA00023315"/>
    </source>
</evidence>
<dbReference type="InterPro" id="IPR050680">
    <property type="entry name" value="YpeA/RimI_acetyltransf"/>
</dbReference>
<evidence type="ECO:0000256" key="1">
    <source>
        <dbReference type="ARBA" id="ARBA00005395"/>
    </source>
</evidence>
<dbReference type="EMBL" id="MUYV01000014">
    <property type="protein sequence ID" value="OOS23453.1"/>
    <property type="molecule type" value="Genomic_DNA"/>
</dbReference>
<dbReference type="PANTHER" id="PTHR43420">
    <property type="entry name" value="ACETYLTRANSFERASE"/>
    <property type="match status" value="1"/>
</dbReference>
<evidence type="ECO:0000256" key="3">
    <source>
        <dbReference type="ARBA" id="ARBA00022679"/>
    </source>
</evidence>
<gene>
    <name evidence="6" type="ORF">B0681_09675</name>
</gene>
<comment type="similarity">
    <text evidence="1">Belongs to the acetyltransferase family. RimI subfamily.</text>
</comment>
<dbReference type="NCBIfam" id="TIGR01575">
    <property type="entry name" value="rimI"/>
    <property type="match status" value="1"/>
</dbReference>
<dbReference type="SUPFAM" id="SSF55729">
    <property type="entry name" value="Acyl-CoA N-acyltransferases (Nat)"/>
    <property type="match status" value="1"/>
</dbReference>
<dbReference type="Proteomes" id="UP000190683">
    <property type="component" value="Unassembled WGS sequence"/>
</dbReference>
<proteinExistence type="inferred from homology"/>
<keyword evidence="7" id="KW-1185">Reference proteome</keyword>
<dbReference type="RefSeq" id="WP_078318522.1">
    <property type="nucleotide sequence ID" value="NZ_MUYV01000014.1"/>
</dbReference>
<keyword evidence="2" id="KW-0963">Cytoplasm</keyword>
<sequence>MLIVEFDQLQVQLKTGVLEQVAMLERLCLADDHWEVAAIASMVEQYGAGLLLAVDEFEGLHGGDVPTIKGYCLYQIVFETAEIHRIATNPSHARQGVAQALITSLMDKMRAVQSDHLLLEVRSDNQPAISLYQKMGFVTIDVRKGYYQLPTGAVDAMIMQWQS</sequence>
<dbReference type="CDD" id="cd04301">
    <property type="entry name" value="NAT_SF"/>
    <property type="match status" value="1"/>
</dbReference>
<dbReference type="InterPro" id="IPR016181">
    <property type="entry name" value="Acyl_CoA_acyltransferase"/>
</dbReference>
<evidence type="ECO:0000313" key="6">
    <source>
        <dbReference type="EMBL" id="OOS23453.1"/>
    </source>
</evidence>
<dbReference type="Pfam" id="PF00583">
    <property type="entry name" value="Acetyltransf_1"/>
    <property type="match status" value="1"/>
</dbReference>
<dbReference type="Gene3D" id="3.40.630.30">
    <property type="match status" value="1"/>
</dbReference>
<keyword evidence="4" id="KW-0012">Acyltransferase</keyword>
<dbReference type="InterPro" id="IPR006464">
    <property type="entry name" value="AcTrfase_RimI/Ard1"/>
</dbReference>
<dbReference type="STRING" id="573983.B0681_09675"/>
<keyword evidence="3 6" id="KW-0808">Transferase</keyword>
<dbReference type="PROSITE" id="PS51186">
    <property type="entry name" value="GNAT"/>
    <property type="match status" value="1"/>
</dbReference>
<name>A0A1T0CMC3_9GAMM</name>
<reference evidence="6 7" key="1">
    <citation type="submission" date="2017-02" db="EMBL/GenBank/DDBJ databases">
        <title>Draft genome sequence of Moraxella porci CCUG 54912T type strain.</title>
        <authorList>
            <person name="Salva-Serra F."/>
            <person name="Engstrom-Jakobsson H."/>
            <person name="Thorell K."/>
            <person name="Jaen-Luchoro D."/>
            <person name="Gonzales-Siles L."/>
            <person name="Karlsson R."/>
            <person name="Yazdan S."/>
            <person name="Boulund F."/>
            <person name="Johnning A."/>
            <person name="Engstrand L."/>
            <person name="Kristiansson E."/>
            <person name="Moore E."/>
        </authorList>
    </citation>
    <scope>NUCLEOTIDE SEQUENCE [LARGE SCALE GENOMIC DNA]</scope>
    <source>
        <strain evidence="6 7">CCUG 54912</strain>
    </source>
</reference>
<dbReference type="InterPro" id="IPR000182">
    <property type="entry name" value="GNAT_dom"/>
</dbReference>
<organism evidence="6 7">
    <name type="scientific">Moraxella porci DSM 25326</name>
    <dbReference type="NCBI Taxonomy" id="573983"/>
    <lineage>
        <taxon>Bacteria</taxon>
        <taxon>Pseudomonadati</taxon>
        <taxon>Pseudomonadota</taxon>
        <taxon>Gammaproteobacteria</taxon>
        <taxon>Moraxellales</taxon>
        <taxon>Moraxellaceae</taxon>
        <taxon>Moraxella</taxon>
    </lineage>
</organism>
<evidence type="ECO:0000256" key="2">
    <source>
        <dbReference type="ARBA" id="ARBA00022490"/>
    </source>
</evidence>
<dbReference type="GO" id="GO:0008080">
    <property type="term" value="F:N-acetyltransferase activity"/>
    <property type="evidence" value="ECO:0007669"/>
    <property type="project" value="InterPro"/>
</dbReference>
<dbReference type="PANTHER" id="PTHR43420:SF44">
    <property type="entry name" value="ACETYLTRANSFERASE YPEA"/>
    <property type="match status" value="1"/>
</dbReference>
<accession>A0A1T0CMC3</accession>
<evidence type="ECO:0000313" key="7">
    <source>
        <dbReference type="Proteomes" id="UP000190683"/>
    </source>
</evidence>
<protein>
    <submittedName>
        <fullName evidence="6">Ribosomal-protein-alanine N-acetyltransferase</fullName>
    </submittedName>
</protein>
<comment type="caution">
    <text evidence="6">The sequence shown here is derived from an EMBL/GenBank/DDBJ whole genome shotgun (WGS) entry which is preliminary data.</text>
</comment>